<gene>
    <name evidence="1" type="ORF">THAOC_33285</name>
</gene>
<feature type="non-terminal residue" evidence="1">
    <location>
        <position position="1"/>
    </location>
</feature>
<comment type="caution">
    <text evidence="1">The sequence shown here is derived from an EMBL/GenBank/DDBJ whole genome shotgun (WGS) entry which is preliminary data.</text>
</comment>
<accession>K0R7D1</accession>
<dbReference type="AlphaFoldDB" id="K0R7D1"/>
<name>K0R7D1_THAOC</name>
<protein>
    <submittedName>
        <fullName evidence="1">Uncharacterized protein</fullName>
    </submittedName>
</protein>
<evidence type="ECO:0000313" key="2">
    <source>
        <dbReference type="Proteomes" id="UP000266841"/>
    </source>
</evidence>
<organism evidence="1 2">
    <name type="scientific">Thalassiosira oceanica</name>
    <name type="common">Marine diatom</name>
    <dbReference type="NCBI Taxonomy" id="159749"/>
    <lineage>
        <taxon>Eukaryota</taxon>
        <taxon>Sar</taxon>
        <taxon>Stramenopiles</taxon>
        <taxon>Ochrophyta</taxon>
        <taxon>Bacillariophyta</taxon>
        <taxon>Coscinodiscophyceae</taxon>
        <taxon>Thalassiosirophycidae</taxon>
        <taxon>Thalassiosirales</taxon>
        <taxon>Thalassiosiraceae</taxon>
        <taxon>Thalassiosira</taxon>
    </lineage>
</organism>
<evidence type="ECO:0000313" key="1">
    <source>
        <dbReference type="EMBL" id="EJK47959.1"/>
    </source>
</evidence>
<keyword evidence="2" id="KW-1185">Reference proteome</keyword>
<dbReference type="EMBL" id="AGNL01046429">
    <property type="protein sequence ID" value="EJK47959.1"/>
    <property type="molecule type" value="Genomic_DNA"/>
</dbReference>
<sequence>NGNHAIYLKNKKINYCIQKSTTIDLTASHPCQRCRWWAVIPQWWSDVSRREHGQAWSPRSSSVTGRAVRST</sequence>
<reference evidence="1 2" key="1">
    <citation type="journal article" date="2012" name="Genome Biol.">
        <title>Genome and low-iron response of an oceanic diatom adapted to chronic iron limitation.</title>
        <authorList>
            <person name="Lommer M."/>
            <person name="Specht M."/>
            <person name="Roy A.S."/>
            <person name="Kraemer L."/>
            <person name="Andreson R."/>
            <person name="Gutowska M.A."/>
            <person name="Wolf J."/>
            <person name="Bergner S.V."/>
            <person name="Schilhabel M.B."/>
            <person name="Klostermeier U.C."/>
            <person name="Beiko R.G."/>
            <person name="Rosenstiel P."/>
            <person name="Hippler M."/>
            <person name="Laroche J."/>
        </authorList>
    </citation>
    <scope>NUCLEOTIDE SEQUENCE [LARGE SCALE GENOMIC DNA]</scope>
    <source>
        <strain evidence="1 2">CCMP1005</strain>
    </source>
</reference>
<dbReference type="Proteomes" id="UP000266841">
    <property type="component" value="Unassembled WGS sequence"/>
</dbReference>
<proteinExistence type="predicted"/>